<dbReference type="Proteomes" id="UP000636793">
    <property type="component" value="Unassembled WGS sequence"/>
</dbReference>
<dbReference type="InterPro" id="IPR054186">
    <property type="entry name" value="DUF6891"/>
</dbReference>
<accession>A0A916WPE1</accession>
<sequence length="212" mass="22976">MSAQQLPSDVNFTGEFPPDPNTALGRLALRICIGTDSREELEDRLRWELAGDAALREADITEEAVPGVVDWLIRDHNIQVPFPSQMALGLITALEELTASGIVFGFGEGRDVQQSLSAISEAANVLAGEGHSIDGYCFSTVTDVERMIFEQQLFVAFGVFSETGEGAVEVGERVARRFAAHGLQVDWDGTESQRILVLGSYAVPYVDLADEG</sequence>
<name>A0A916WPE1_9MICO</name>
<gene>
    <name evidence="2" type="ORF">GCM10011492_04630</name>
</gene>
<feature type="domain" description="DUF6891" evidence="1">
    <location>
        <begin position="29"/>
        <end position="197"/>
    </location>
</feature>
<reference evidence="2" key="1">
    <citation type="journal article" date="2014" name="Int. J. Syst. Evol. Microbiol.">
        <title>Complete genome sequence of Corynebacterium casei LMG S-19264T (=DSM 44701T), isolated from a smear-ripened cheese.</title>
        <authorList>
            <consortium name="US DOE Joint Genome Institute (JGI-PGF)"/>
            <person name="Walter F."/>
            <person name="Albersmeier A."/>
            <person name="Kalinowski J."/>
            <person name="Ruckert C."/>
        </authorList>
    </citation>
    <scope>NUCLEOTIDE SEQUENCE</scope>
    <source>
        <strain evidence="2">CGMCC 1.15085</strain>
    </source>
</reference>
<organism evidence="2 3">
    <name type="scientific">Flexivirga endophytica</name>
    <dbReference type="NCBI Taxonomy" id="1849103"/>
    <lineage>
        <taxon>Bacteria</taxon>
        <taxon>Bacillati</taxon>
        <taxon>Actinomycetota</taxon>
        <taxon>Actinomycetes</taxon>
        <taxon>Micrococcales</taxon>
        <taxon>Dermacoccaceae</taxon>
        <taxon>Flexivirga</taxon>
    </lineage>
</organism>
<dbReference type="AlphaFoldDB" id="A0A916WPE1"/>
<evidence type="ECO:0000313" key="2">
    <source>
        <dbReference type="EMBL" id="GGB17847.1"/>
    </source>
</evidence>
<proteinExistence type="predicted"/>
<reference evidence="2" key="2">
    <citation type="submission" date="2020-09" db="EMBL/GenBank/DDBJ databases">
        <authorList>
            <person name="Sun Q."/>
            <person name="Zhou Y."/>
        </authorList>
    </citation>
    <scope>NUCLEOTIDE SEQUENCE</scope>
    <source>
        <strain evidence="2">CGMCC 1.15085</strain>
    </source>
</reference>
<dbReference type="RefSeq" id="WP_188835334.1">
    <property type="nucleotide sequence ID" value="NZ_BMHI01000001.1"/>
</dbReference>
<keyword evidence="3" id="KW-1185">Reference proteome</keyword>
<comment type="caution">
    <text evidence="2">The sequence shown here is derived from an EMBL/GenBank/DDBJ whole genome shotgun (WGS) entry which is preliminary data.</text>
</comment>
<evidence type="ECO:0000259" key="1">
    <source>
        <dbReference type="Pfam" id="PF21831"/>
    </source>
</evidence>
<dbReference type="EMBL" id="BMHI01000001">
    <property type="protein sequence ID" value="GGB17847.1"/>
    <property type="molecule type" value="Genomic_DNA"/>
</dbReference>
<protein>
    <recommendedName>
        <fullName evidence="1">DUF6891 domain-containing protein</fullName>
    </recommendedName>
</protein>
<dbReference type="Pfam" id="PF21831">
    <property type="entry name" value="DUF6891"/>
    <property type="match status" value="1"/>
</dbReference>
<evidence type="ECO:0000313" key="3">
    <source>
        <dbReference type="Proteomes" id="UP000636793"/>
    </source>
</evidence>